<protein>
    <submittedName>
        <fullName evidence="2">Glyoxalase/bleomycin resistance/extradiol dioxygenase family protein</fullName>
    </submittedName>
</protein>
<evidence type="ECO:0000313" key="3">
    <source>
        <dbReference type="Proteomes" id="UP000284416"/>
    </source>
</evidence>
<sequence>MALKAEKLFVNLPVKDLQKSIEFFKEIGFEFEPRFTDDNATCMIIGENIYTMLLVEEFFQTFTKKEVVDSTRSTEVILSLTAGSRGEVDAIVSRAIDAGGKLSNDPQDHGFMYSWSFQDLDGHLWEVFYMEPGIAG</sequence>
<dbReference type="PANTHER" id="PTHR36503">
    <property type="entry name" value="BLR2520 PROTEIN"/>
    <property type="match status" value="1"/>
</dbReference>
<dbReference type="InterPro" id="IPR004360">
    <property type="entry name" value="Glyas_Fos-R_dOase_dom"/>
</dbReference>
<dbReference type="Proteomes" id="UP000284416">
    <property type="component" value="Unassembled WGS sequence"/>
</dbReference>
<dbReference type="Pfam" id="PF00903">
    <property type="entry name" value="Glyoxalase"/>
    <property type="match status" value="1"/>
</dbReference>
<keyword evidence="3" id="KW-1185">Reference proteome</keyword>
<dbReference type="AlphaFoldDB" id="A0A417YS46"/>
<dbReference type="SUPFAM" id="SSF54593">
    <property type="entry name" value="Glyoxalase/Bleomycin resistance protein/Dihydroxybiphenyl dioxygenase"/>
    <property type="match status" value="1"/>
</dbReference>
<dbReference type="InterPro" id="IPR037523">
    <property type="entry name" value="VOC_core"/>
</dbReference>
<proteinExistence type="predicted"/>
<name>A0A417YS46_9BACI</name>
<dbReference type="EMBL" id="QWEG01000009">
    <property type="protein sequence ID" value="RHW38111.1"/>
    <property type="molecule type" value="Genomic_DNA"/>
</dbReference>
<reference evidence="2 3" key="1">
    <citation type="journal article" date="2017" name="Int. J. Syst. Evol. Microbiol.">
        <title>Bacillus notoginsengisoli sp. nov., a novel bacterium isolated from the rhizosphere of Panax notoginseng.</title>
        <authorList>
            <person name="Zhang M.Y."/>
            <person name="Cheng J."/>
            <person name="Cai Y."/>
            <person name="Zhang T.Y."/>
            <person name="Wu Y.Y."/>
            <person name="Manikprabhu D."/>
            <person name="Li W.J."/>
            <person name="Zhang Y.X."/>
        </authorList>
    </citation>
    <scope>NUCLEOTIDE SEQUENCE [LARGE SCALE GENOMIC DNA]</scope>
    <source>
        <strain evidence="2 3">JCM 30743</strain>
    </source>
</reference>
<feature type="domain" description="VOC" evidence="1">
    <location>
        <begin position="6"/>
        <end position="130"/>
    </location>
</feature>
<dbReference type="InterPro" id="IPR029068">
    <property type="entry name" value="Glyas_Bleomycin-R_OHBP_Dase"/>
</dbReference>
<evidence type="ECO:0000259" key="1">
    <source>
        <dbReference type="PROSITE" id="PS51819"/>
    </source>
</evidence>
<keyword evidence="2" id="KW-0223">Dioxygenase</keyword>
<dbReference type="RefSeq" id="WP_118921844.1">
    <property type="nucleotide sequence ID" value="NZ_QWEG01000009.1"/>
</dbReference>
<gene>
    <name evidence="2" type="ORF">D1B31_15150</name>
</gene>
<comment type="caution">
    <text evidence="2">The sequence shown here is derived from an EMBL/GenBank/DDBJ whole genome shotgun (WGS) entry which is preliminary data.</text>
</comment>
<dbReference type="PANTHER" id="PTHR36503:SF2">
    <property type="entry name" value="BLR2408 PROTEIN"/>
    <property type="match status" value="1"/>
</dbReference>
<accession>A0A417YS46</accession>
<keyword evidence="2" id="KW-0560">Oxidoreductase</keyword>
<organism evidence="2 3">
    <name type="scientific">Neobacillus notoginsengisoli</name>
    <dbReference type="NCBI Taxonomy" id="1578198"/>
    <lineage>
        <taxon>Bacteria</taxon>
        <taxon>Bacillati</taxon>
        <taxon>Bacillota</taxon>
        <taxon>Bacilli</taxon>
        <taxon>Bacillales</taxon>
        <taxon>Bacillaceae</taxon>
        <taxon>Neobacillus</taxon>
    </lineage>
</organism>
<evidence type="ECO:0000313" key="2">
    <source>
        <dbReference type="EMBL" id="RHW38111.1"/>
    </source>
</evidence>
<dbReference type="GO" id="GO:0051213">
    <property type="term" value="F:dioxygenase activity"/>
    <property type="evidence" value="ECO:0007669"/>
    <property type="project" value="UniProtKB-KW"/>
</dbReference>
<dbReference type="OrthoDB" id="9798430at2"/>
<dbReference type="PROSITE" id="PS51819">
    <property type="entry name" value="VOC"/>
    <property type="match status" value="1"/>
</dbReference>
<dbReference type="Gene3D" id="3.10.180.10">
    <property type="entry name" value="2,3-Dihydroxybiphenyl 1,2-Dioxygenase, domain 1"/>
    <property type="match status" value="1"/>
</dbReference>